<dbReference type="Proteomes" id="UP001190700">
    <property type="component" value="Unassembled WGS sequence"/>
</dbReference>
<keyword evidence="4" id="KW-0862">Zinc</keyword>
<dbReference type="GO" id="GO:0005634">
    <property type="term" value="C:nucleus"/>
    <property type="evidence" value="ECO:0007669"/>
    <property type="project" value="UniProtKB-SubCell"/>
</dbReference>
<dbReference type="Gene3D" id="1.10.287.110">
    <property type="entry name" value="DnaJ domain"/>
    <property type="match status" value="1"/>
</dbReference>
<dbReference type="InterPro" id="IPR001357">
    <property type="entry name" value="BRCT_dom"/>
</dbReference>
<dbReference type="SUPFAM" id="SSF46565">
    <property type="entry name" value="Chaperone J-domain"/>
    <property type="match status" value="1"/>
</dbReference>
<dbReference type="Pfam" id="PF00533">
    <property type="entry name" value="BRCT"/>
    <property type="match status" value="1"/>
</dbReference>
<dbReference type="InterPro" id="IPR036420">
    <property type="entry name" value="BRCT_dom_sf"/>
</dbReference>
<gene>
    <name evidence="7" type="ORF">CYMTET_22847</name>
</gene>
<evidence type="ECO:0000313" key="8">
    <source>
        <dbReference type="Proteomes" id="UP001190700"/>
    </source>
</evidence>
<evidence type="ECO:0000256" key="2">
    <source>
        <dbReference type="ARBA" id="ARBA00022723"/>
    </source>
</evidence>
<comment type="subcellular location">
    <subcellularLocation>
        <location evidence="1">Nucleus</location>
    </subcellularLocation>
</comment>
<dbReference type="PROSITE" id="PS50172">
    <property type="entry name" value="BRCT"/>
    <property type="match status" value="1"/>
</dbReference>
<evidence type="ECO:0000256" key="3">
    <source>
        <dbReference type="ARBA" id="ARBA00022771"/>
    </source>
</evidence>
<keyword evidence="8" id="KW-1185">Reference proteome</keyword>
<evidence type="ECO:0000313" key="7">
    <source>
        <dbReference type="EMBL" id="KAK3268662.1"/>
    </source>
</evidence>
<dbReference type="SUPFAM" id="SSF52113">
    <property type="entry name" value="BRCT domain"/>
    <property type="match status" value="1"/>
</dbReference>
<accession>A0AAE0FZL2</accession>
<evidence type="ECO:0000256" key="5">
    <source>
        <dbReference type="ARBA" id="ARBA00023242"/>
    </source>
</evidence>
<dbReference type="GO" id="GO:0003677">
    <property type="term" value="F:DNA binding"/>
    <property type="evidence" value="ECO:0007669"/>
    <property type="project" value="InterPro"/>
</dbReference>
<evidence type="ECO:0000256" key="1">
    <source>
        <dbReference type="ARBA" id="ARBA00004123"/>
    </source>
</evidence>
<dbReference type="GO" id="GO:0008270">
    <property type="term" value="F:zinc ion binding"/>
    <property type="evidence" value="ECO:0007669"/>
    <property type="project" value="UniProtKB-KW"/>
</dbReference>
<keyword evidence="3" id="KW-0863">Zinc-finger</keyword>
<dbReference type="Gene3D" id="3.40.50.10190">
    <property type="entry name" value="BRCT domain"/>
    <property type="match status" value="1"/>
</dbReference>
<name>A0AAE0FZL2_9CHLO</name>
<organism evidence="7 8">
    <name type="scientific">Cymbomonas tetramitiformis</name>
    <dbReference type="NCBI Taxonomy" id="36881"/>
    <lineage>
        <taxon>Eukaryota</taxon>
        <taxon>Viridiplantae</taxon>
        <taxon>Chlorophyta</taxon>
        <taxon>Pyramimonadophyceae</taxon>
        <taxon>Pyramimonadales</taxon>
        <taxon>Pyramimonadaceae</taxon>
        <taxon>Cymbomonas</taxon>
    </lineage>
</organism>
<dbReference type="EMBL" id="LGRX02011690">
    <property type="protein sequence ID" value="KAK3268662.1"/>
    <property type="molecule type" value="Genomic_DNA"/>
</dbReference>
<protein>
    <recommendedName>
        <fullName evidence="6">BRCT domain-containing protein</fullName>
    </recommendedName>
</protein>
<proteinExistence type="predicted"/>
<sequence length="458" mass="48575">MDPKVGKTVKACLATVGIHDPVSSLSGCATLEEEFSKVKRRYFKKILKAHPDKGGDPAEFRDIQATFEVLRELFDTRAVDSFITAAKQSTAAAYVGKASSFAAQDVPSWDYYAAAAEEPVPAYRVETAKSGRSHCRAQGTAKGCQHNLSTIPKGEIRIGSLDLESGSYGKWVHLCCWRVPAKVWLGLPEPDKCGDPRQFEAALLGMNSMIFCGLSELSKHSQRQVTMYAMNKKNWARVTEKKRKEYEEDLAARATKVAKTTSTATARKTAKGSKASKAARCNVGSASATAIATPLADAGAIVPTARAGGGGRLVVPVPGRGGAVANSLVDETFVLTGIFPELGGGAGLELGKERARAMIERFGGRVTSAVSGKTTVLLVGQEPGFSKVSQAREKGVRLMTLDDLCGGLHSGGLPAPDALTHHSVTIANFSHGYRGNSLAYLANPAALAYASGHTKYVQ</sequence>
<keyword evidence="5" id="KW-0539">Nucleus</keyword>
<evidence type="ECO:0000259" key="6">
    <source>
        <dbReference type="PROSITE" id="PS50172"/>
    </source>
</evidence>
<dbReference type="InterPro" id="IPR036869">
    <property type="entry name" value="J_dom_sf"/>
</dbReference>
<keyword evidence="2" id="KW-0479">Metal-binding</keyword>
<dbReference type="AlphaFoldDB" id="A0AAE0FZL2"/>
<comment type="caution">
    <text evidence="7">The sequence shown here is derived from an EMBL/GenBank/DDBJ whole genome shotgun (WGS) entry which is preliminary data.</text>
</comment>
<dbReference type="InterPro" id="IPR036957">
    <property type="entry name" value="Znf_PARP_sf"/>
</dbReference>
<dbReference type="InterPro" id="IPR001510">
    <property type="entry name" value="Znf_PARP"/>
</dbReference>
<evidence type="ECO:0000256" key="4">
    <source>
        <dbReference type="ARBA" id="ARBA00022833"/>
    </source>
</evidence>
<feature type="domain" description="BRCT" evidence="6">
    <location>
        <begin position="323"/>
        <end position="402"/>
    </location>
</feature>
<reference evidence="7 8" key="1">
    <citation type="journal article" date="2015" name="Genome Biol. Evol.">
        <title>Comparative Genomics of a Bacterivorous Green Alga Reveals Evolutionary Causalities and Consequences of Phago-Mixotrophic Mode of Nutrition.</title>
        <authorList>
            <person name="Burns J.A."/>
            <person name="Paasch A."/>
            <person name="Narechania A."/>
            <person name="Kim E."/>
        </authorList>
    </citation>
    <scope>NUCLEOTIDE SEQUENCE [LARGE SCALE GENOMIC DNA]</scope>
    <source>
        <strain evidence="7 8">PLY_AMNH</strain>
    </source>
</reference>
<dbReference type="SUPFAM" id="SSF57716">
    <property type="entry name" value="Glucocorticoid receptor-like (DNA-binding domain)"/>
    <property type="match status" value="1"/>
</dbReference>
<dbReference type="Gene3D" id="3.30.1740.10">
    <property type="entry name" value="Zinc finger, PARP-type"/>
    <property type="match status" value="1"/>
</dbReference>
<dbReference type="SMART" id="SM01336">
    <property type="entry name" value="zf-PARP"/>
    <property type="match status" value="1"/>
</dbReference>